<evidence type="ECO:0000313" key="2">
    <source>
        <dbReference type="WBParaSite" id="ALUE_0001600301-mRNA-1"/>
    </source>
</evidence>
<name>A0A9J2Q1B0_ASCLU</name>
<evidence type="ECO:0000313" key="1">
    <source>
        <dbReference type="Proteomes" id="UP000036681"/>
    </source>
</evidence>
<dbReference type="Proteomes" id="UP000036681">
    <property type="component" value="Unplaced"/>
</dbReference>
<accession>A0A9J2Q1B0</accession>
<sequence length="424" mass="47458">MAIIAASVLGQFKISYPSDLRCESFDALLTPTCRWRNEWTTCGPGDELDWVRAKNSWGIREGRTIFGTNKTASGYYIISGTMKKLHPEYSAMLVSDPLQCQEGDGLVTFLYWTSPSVKIRTCVRKPGAGKIYEWCSKDYTTGDPGPASIVIPENSLNEKENIAARFIGDGLVTFLYWTSPSVKIRTCVRKPGAGKIYEWCSKDYTTGDPGPASIVIPVPHVEPLMELPKETCETIVCTFDHGRCLETINGSGWKIADDAVGNYHTGIRKALEGHYAYVRGPGTRTLSFGKFKINREAELEFCFYRAVRRARLAIYLTWDESENRTKIFESNEIDSNPHEWICDGIRLSDGDYDSVEFAAEKLSNEYSYIGIDQIGLTDPLRGISMCTKQLENASQMRAIIRAEHESDASGELFNSNGLPLYISL</sequence>
<keyword evidence="1" id="KW-1185">Reference proteome</keyword>
<reference evidence="2" key="1">
    <citation type="submission" date="2023-03" db="UniProtKB">
        <authorList>
            <consortium name="WormBaseParasite"/>
        </authorList>
    </citation>
    <scope>IDENTIFICATION</scope>
</reference>
<proteinExistence type="predicted"/>
<protein>
    <submittedName>
        <fullName evidence="2">MAM domain-containing protein</fullName>
    </submittedName>
</protein>
<organism evidence="1 2">
    <name type="scientific">Ascaris lumbricoides</name>
    <name type="common">Giant roundworm</name>
    <dbReference type="NCBI Taxonomy" id="6252"/>
    <lineage>
        <taxon>Eukaryota</taxon>
        <taxon>Metazoa</taxon>
        <taxon>Ecdysozoa</taxon>
        <taxon>Nematoda</taxon>
        <taxon>Chromadorea</taxon>
        <taxon>Rhabditida</taxon>
        <taxon>Spirurina</taxon>
        <taxon>Ascaridomorpha</taxon>
        <taxon>Ascaridoidea</taxon>
        <taxon>Ascarididae</taxon>
        <taxon>Ascaris</taxon>
    </lineage>
</organism>
<dbReference type="AlphaFoldDB" id="A0A9J2Q1B0"/>
<dbReference type="WBParaSite" id="ALUE_0001600301-mRNA-1">
    <property type="protein sequence ID" value="ALUE_0001600301-mRNA-1"/>
    <property type="gene ID" value="ALUE_0001600301"/>
</dbReference>